<name>A0A9P7KDH0_9AGAR</name>
<evidence type="ECO:0000313" key="1">
    <source>
        <dbReference type="EMBL" id="KAG5643861.1"/>
    </source>
</evidence>
<dbReference type="Proteomes" id="UP000775547">
    <property type="component" value="Unassembled WGS sequence"/>
</dbReference>
<reference evidence="1" key="1">
    <citation type="submission" date="2020-07" db="EMBL/GenBank/DDBJ databases">
        <authorList>
            <person name="Nieuwenhuis M."/>
            <person name="Van De Peppel L.J.J."/>
        </authorList>
    </citation>
    <scope>NUCLEOTIDE SEQUENCE</scope>
    <source>
        <strain evidence="1">AP01</strain>
        <tissue evidence="1">Mycelium</tissue>
    </source>
</reference>
<dbReference type="AlphaFoldDB" id="A0A9P7KDH0"/>
<dbReference type="EMBL" id="JABCKV010000092">
    <property type="protein sequence ID" value="KAG5643861.1"/>
    <property type="molecule type" value="Genomic_DNA"/>
</dbReference>
<reference evidence="1" key="2">
    <citation type="submission" date="2021-10" db="EMBL/GenBank/DDBJ databases">
        <title>Phylogenomics reveals ancestral predisposition of the termite-cultivated fungus Termitomyces towards a domesticated lifestyle.</title>
        <authorList>
            <person name="Auxier B."/>
            <person name="Grum-Grzhimaylo A."/>
            <person name="Cardenas M.E."/>
            <person name="Lodge J.D."/>
            <person name="Laessoe T."/>
            <person name="Pedersen O."/>
            <person name="Smith M.E."/>
            <person name="Kuyper T.W."/>
            <person name="Franco-Molano E.A."/>
            <person name="Baroni T.J."/>
            <person name="Aanen D.K."/>
        </authorList>
    </citation>
    <scope>NUCLEOTIDE SEQUENCE</scope>
    <source>
        <strain evidence="1">AP01</strain>
        <tissue evidence="1">Mycelium</tissue>
    </source>
</reference>
<comment type="caution">
    <text evidence="1">The sequence shown here is derived from an EMBL/GenBank/DDBJ whole genome shotgun (WGS) entry which is preliminary data.</text>
</comment>
<accession>A0A9P7KDH0</accession>
<dbReference type="OrthoDB" id="5803672at2759"/>
<sequence length="389" mass="42259">MHLPSLWPDFASFLSPGIRLPPSHCLSQYDTLERAIACLDLYTVPKDTYNTSTYATSQPTFAERIAWRDTITALSAGGRDSTGACVTFRFALPVLLKDIYTISAFTDIPSNTSYCILHELHAFGTNPHHAHGQYLKGWGTLVVPSSLEAVKRHLHISAPHPAYDLGTPIQAAALFQSTGAKSLLVAGRSRLAYTAPTGCVETGTRGETYYATDPAHNKLEPFYDASLAIYTAQLSHPHGCPETHCAFIQLHGKSASTCPTDHIFLSAGLGKGSSSLEWYASPSPRPVKRLQAALRTTFPHWNVSLPFDRLSCALTATKNVVGRLLNGVPDSDVCATPARAEGVEGYFIHAEQAAAARFGKDVWEKWAQALKRAFAEVDEDDVASNKASR</sequence>
<protein>
    <submittedName>
        <fullName evidence="1">Uncharacterized protein</fullName>
    </submittedName>
</protein>
<gene>
    <name evidence="1" type="ORF">DXG03_009545</name>
</gene>
<evidence type="ECO:0000313" key="2">
    <source>
        <dbReference type="Proteomes" id="UP000775547"/>
    </source>
</evidence>
<keyword evidence="2" id="KW-1185">Reference proteome</keyword>
<organism evidence="1 2">
    <name type="scientific">Asterophora parasitica</name>
    <dbReference type="NCBI Taxonomy" id="117018"/>
    <lineage>
        <taxon>Eukaryota</taxon>
        <taxon>Fungi</taxon>
        <taxon>Dikarya</taxon>
        <taxon>Basidiomycota</taxon>
        <taxon>Agaricomycotina</taxon>
        <taxon>Agaricomycetes</taxon>
        <taxon>Agaricomycetidae</taxon>
        <taxon>Agaricales</taxon>
        <taxon>Tricholomatineae</taxon>
        <taxon>Lyophyllaceae</taxon>
        <taxon>Asterophora</taxon>
    </lineage>
</organism>
<proteinExistence type="predicted"/>